<dbReference type="AlphaFoldDB" id="F4PKF3"/>
<dbReference type="Pfam" id="PF11912">
    <property type="entry name" value="CfaA_B_C"/>
    <property type="match status" value="1"/>
</dbReference>
<dbReference type="GeneID" id="14876049"/>
<dbReference type="KEGG" id="dfa:DFA_06215"/>
<dbReference type="Proteomes" id="UP000007797">
    <property type="component" value="Unassembled WGS sequence"/>
</dbReference>
<protein>
    <submittedName>
        <fullName evidence="2">Uncharacterized protein</fullName>
    </submittedName>
</protein>
<dbReference type="EMBL" id="GL883007">
    <property type="protein sequence ID" value="EGG24077.1"/>
    <property type="molecule type" value="Genomic_DNA"/>
</dbReference>
<evidence type="ECO:0000313" key="2">
    <source>
        <dbReference type="EMBL" id="EGG24077.1"/>
    </source>
</evidence>
<name>F4PKF3_CACFS</name>
<sequence length="325" mass="36260">MVLFSFTLRSVAVSVLLLLFVSSSSLQQINATYLIAVSYDNPNCTGAPTSAFSMVIGQCYIGGVANMGGSSPRSYMYNYNQTTGRASIQSFKNEDCAPRQVTTTKNNLIGRCAFINTDNDLGQRYLSFQVSELPLLPVEGYFFYEKHINSSNCSDTRNAGRTLITRSEAFDRYISFIKADRWRISVVPRLSLYLIIWHHVVNPFDRIFKIMDISTSWSGYLTYSAGYSMSYQTDGIGAQIPLTSNCSTSIIGCVLTFPNNIGHHVRLYISPNFYAPPGFNIPVFIRGITFPILPRVTSFNVTSLLHDSIEIVYGVRGDYLSEVKG</sequence>
<reference evidence="3" key="1">
    <citation type="journal article" date="2011" name="Genome Res.">
        <title>Phylogeny-wide analysis of social amoeba genomes highlights ancient origins for complex intercellular communication.</title>
        <authorList>
            <person name="Heidel A.J."/>
            <person name="Lawal H.M."/>
            <person name="Felder M."/>
            <person name="Schilde C."/>
            <person name="Helps N.R."/>
            <person name="Tunggal B."/>
            <person name="Rivero F."/>
            <person name="John U."/>
            <person name="Schleicher M."/>
            <person name="Eichinger L."/>
            <person name="Platzer M."/>
            <person name="Noegel A.A."/>
            <person name="Schaap P."/>
            <person name="Gloeckner G."/>
        </authorList>
    </citation>
    <scope>NUCLEOTIDE SEQUENCE [LARGE SCALE GENOMIC DNA]</scope>
    <source>
        <strain evidence="3">SH3</strain>
    </source>
</reference>
<organism evidence="2 3">
    <name type="scientific">Cavenderia fasciculata</name>
    <name type="common">Slime mold</name>
    <name type="synonym">Dictyostelium fasciculatum</name>
    <dbReference type="NCBI Taxonomy" id="261658"/>
    <lineage>
        <taxon>Eukaryota</taxon>
        <taxon>Amoebozoa</taxon>
        <taxon>Evosea</taxon>
        <taxon>Eumycetozoa</taxon>
        <taxon>Dictyostelia</taxon>
        <taxon>Acytosteliales</taxon>
        <taxon>Cavenderiaceae</taxon>
        <taxon>Cavenderia</taxon>
    </lineage>
</organism>
<keyword evidence="3" id="KW-1185">Reference proteome</keyword>
<feature type="chain" id="PRO_5003315388" evidence="1">
    <location>
        <begin position="32"/>
        <end position="325"/>
    </location>
</feature>
<dbReference type="InterPro" id="IPR021837">
    <property type="entry name" value="CfaA/B/C"/>
</dbReference>
<feature type="signal peptide" evidence="1">
    <location>
        <begin position="1"/>
        <end position="31"/>
    </location>
</feature>
<evidence type="ECO:0000256" key="1">
    <source>
        <dbReference type="SAM" id="SignalP"/>
    </source>
</evidence>
<dbReference type="RefSeq" id="XP_004361928.1">
    <property type="nucleotide sequence ID" value="XM_004361871.1"/>
</dbReference>
<keyword evidence="1" id="KW-0732">Signal</keyword>
<gene>
    <name evidence="2" type="ORF">DFA_06215</name>
</gene>
<accession>F4PKF3</accession>
<evidence type="ECO:0000313" key="3">
    <source>
        <dbReference type="Proteomes" id="UP000007797"/>
    </source>
</evidence>
<proteinExistence type="predicted"/>